<sequence length="442" mass="49866">MVSTTNWSERFADLKREIVAAIPDYERRLTQSWNDLLQELDERTTEIVDEGSNYIPQVHFQYLDTLVPEQLDDIRRKGSIVIHGVVEEGEAVEWKTALEDFIKANPHVEGFPEQDKQLSFLYWTRAQVQARAHPNVLKVCTWINNLYRAKTDKKMEGVGLDVPLVYADSFHICRPGVPWNVHPPHVNDGSTERWEDSNFRRYFADILSGNWRQHDPYELEGRLDARVSLSGKPGQATAFRTFQGWLAMTETGPTQGTLKVFPDVPLSNAYTILRPFFRPTVPLDSEDILDPKNWMFDISTPDFPGIQPCDSGLVGQQPTPDLHPHLRLEDTMISVPKFNPGDMIFWQCDVIHSIEQEHTGSHDSAVMYIPAVAITSTIIDTVPQTPQNTAYVKRQAETFLAGTNPLDFASDGTDLPYVGLGVDADIVQPISRIAMGLPVAVA</sequence>
<dbReference type="Gene3D" id="2.60.120.330">
    <property type="entry name" value="B-lactam Antibiotic, Isopenicillin N Synthase, Chain"/>
    <property type="match status" value="1"/>
</dbReference>
<dbReference type="AlphaFoldDB" id="A0AAD4E1T8"/>
<evidence type="ECO:0000313" key="2">
    <source>
        <dbReference type="Proteomes" id="UP001195769"/>
    </source>
</evidence>
<name>A0AAD4E1T8_9AGAM</name>
<dbReference type="RefSeq" id="XP_041222490.1">
    <property type="nucleotide sequence ID" value="XM_041375529.1"/>
</dbReference>
<organism evidence="1 2">
    <name type="scientific">Suillus fuscotomentosus</name>
    <dbReference type="NCBI Taxonomy" id="1912939"/>
    <lineage>
        <taxon>Eukaryota</taxon>
        <taxon>Fungi</taxon>
        <taxon>Dikarya</taxon>
        <taxon>Basidiomycota</taxon>
        <taxon>Agaricomycotina</taxon>
        <taxon>Agaricomycetes</taxon>
        <taxon>Agaricomycetidae</taxon>
        <taxon>Boletales</taxon>
        <taxon>Suillineae</taxon>
        <taxon>Suillaceae</taxon>
        <taxon>Suillus</taxon>
    </lineage>
</organism>
<keyword evidence="2" id="KW-1185">Reference proteome</keyword>
<comment type="caution">
    <text evidence="1">The sequence shown here is derived from an EMBL/GenBank/DDBJ whole genome shotgun (WGS) entry which is preliminary data.</text>
</comment>
<proteinExistence type="predicted"/>
<dbReference type="InterPro" id="IPR010856">
    <property type="entry name" value="Gig2-like"/>
</dbReference>
<dbReference type="PANTHER" id="PTHR30613:SF1">
    <property type="entry name" value="DUF1479 DOMAIN PROTEIN (AFU_ORTHOLOGUE AFUA_5G09280)"/>
    <property type="match status" value="1"/>
</dbReference>
<dbReference type="GeneID" id="64669827"/>
<dbReference type="Proteomes" id="UP001195769">
    <property type="component" value="Unassembled WGS sequence"/>
</dbReference>
<gene>
    <name evidence="1" type="ORF">F5891DRAFT_958018</name>
</gene>
<accession>A0AAD4E1T8</accession>
<evidence type="ECO:0000313" key="1">
    <source>
        <dbReference type="EMBL" id="KAG1896914.1"/>
    </source>
</evidence>
<dbReference type="SUPFAM" id="SSF51197">
    <property type="entry name" value="Clavaminate synthase-like"/>
    <property type="match status" value="1"/>
</dbReference>
<evidence type="ECO:0008006" key="3">
    <source>
        <dbReference type="Google" id="ProtNLM"/>
    </source>
</evidence>
<dbReference type="PANTHER" id="PTHR30613">
    <property type="entry name" value="UNCHARACTERIZED PROTEIN YBIU-RELATED"/>
    <property type="match status" value="1"/>
</dbReference>
<dbReference type="EMBL" id="JABBWK010000051">
    <property type="protein sequence ID" value="KAG1896914.1"/>
    <property type="molecule type" value="Genomic_DNA"/>
</dbReference>
<reference evidence="1" key="1">
    <citation type="journal article" date="2020" name="New Phytol.">
        <title>Comparative genomics reveals dynamic genome evolution in host specialist ectomycorrhizal fungi.</title>
        <authorList>
            <person name="Lofgren L.A."/>
            <person name="Nguyen N.H."/>
            <person name="Vilgalys R."/>
            <person name="Ruytinx J."/>
            <person name="Liao H.L."/>
            <person name="Branco S."/>
            <person name="Kuo A."/>
            <person name="LaButti K."/>
            <person name="Lipzen A."/>
            <person name="Andreopoulos W."/>
            <person name="Pangilinan J."/>
            <person name="Riley R."/>
            <person name="Hundley H."/>
            <person name="Na H."/>
            <person name="Barry K."/>
            <person name="Grigoriev I.V."/>
            <person name="Stajich J.E."/>
            <person name="Kennedy P.G."/>
        </authorList>
    </citation>
    <scope>NUCLEOTIDE SEQUENCE</scope>
    <source>
        <strain evidence="1">FC203</strain>
    </source>
</reference>
<dbReference type="InterPro" id="IPR027443">
    <property type="entry name" value="IPNS-like_sf"/>
</dbReference>
<dbReference type="Pfam" id="PF07350">
    <property type="entry name" value="Gig2-like"/>
    <property type="match status" value="1"/>
</dbReference>
<protein>
    <recommendedName>
        <fullName evidence="3">DUF1479-domain-containing protein</fullName>
    </recommendedName>
</protein>